<keyword evidence="2" id="KW-1133">Transmembrane helix</keyword>
<dbReference type="InterPro" id="IPR011050">
    <property type="entry name" value="Pectin_lyase_fold/virulence"/>
</dbReference>
<comment type="caution">
    <text evidence="4">The sequence shown here is derived from an EMBL/GenBank/DDBJ whole genome shotgun (WGS) entry which is preliminary data.</text>
</comment>
<dbReference type="InterPro" id="IPR039448">
    <property type="entry name" value="Beta_helix"/>
</dbReference>
<keyword evidence="2" id="KW-0812">Transmembrane</keyword>
<evidence type="ECO:0000256" key="1">
    <source>
        <dbReference type="SAM" id="MobiDB-lite"/>
    </source>
</evidence>
<feature type="compositionally biased region" description="Polar residues" evidence="1">
    <location>
        <begin position="479"/>
        <end position="488"/>
    </location>
</feature>
<dbReference type="SUPFAM" id="SSF51126">
    <property type="entry name" value="Pectin lyase-like"/>
    <property type="match status" value="1"/>
</dbReference>
<feature type="domain" description="Right handed beta helix" evidence="3">
    <location>
        <begin position="111"/>
        <end position="254"/>
    </location>
</feature>
<dbReference type="Gene3D" id="2.160.20.10">
    <property type="entry name" value="Single-stranded right-handed beta-helix, Pectin lyase-like"/>
    <property type="match status" value="1"/>
</dbReference>
<evidence type="ECO:0000313" key="4">
    <source>
        <dbReference type="EMBL" id="KZX11551.1"/>
    </source>
</evidence>
<dbReference type="SMART" id="SM00710">
    <property type="entry name" value="PbH1"/>
    <property type="match status" value="7"/>
</dbReference>
<organism evidence="4 5">
    <name type="scientific">Methanobrevibacter filiformis</name>
    <dbReference type="NCBI Taxonomy" id="55758"/>
    <lineage>
        <taxon>Archaea</taxon>
        <taxon>Methanobacteriati</taxon>
        <taxon>Methanobacteriota</taxon>
        <taxon>Methanomada group</taxon>
        <taxon>Methanobacteria</taxon>
        <taxon>Methanobacteriales</taxon>
        <taxon>Methanobacteriaceae</taxon>
        <taxon>Methanobrevibacter</taxon>
    </lineage>
</organism>
<evidence type="ECO:0000313" key="5">
    <source>
        <dbReference type="Proteomes" id="UP000077066"/>
    </source>
</evidence>
<feature type="transmembrane region" description="Helical" evidence="2">
    <location>
        <begin position="12"/>
        <end position="30"/>
    </location>
</feature>
<dbReference type="EMBL" id="LWMT01000246">
    <property type="protein sequence ID" value="KZX11551.1"/>
    <property type="molecule type" value="Genomic_DNA"/>
</dbReference>
<protein>
    <recommendedName>
        <fullName evidence="3">Right handed beta helix domain-containing protein</fullName>
    </recommendedName>
</protein>
<dbReference type="InterPro" id="IPR012334">
    <property type="entry name" value="Pectin_lyas_fold"/>
</dbReference>
<gene>
    <name evidence="4" type="ORF">MBFIL_14270</name>
</gene>
<dbReference type="PATRIC" id="fig|55758.3.peg.1612"/>
<sequence>MGEVNRIKKYGIILIFSILAILSVNTMLIIDDSVSYGADITVKPNLTNNQIQSLIDKAENNSNIIFTGDNYENIHIVINKALNISTKSKTTLKGSSANSPKATVLTFTGKSNGSTISGFNIESKNYGIRIIDAKNIAILNNHITKSSENAIYIEFSRNIKITDNRITDNQGHGITIISSNGTDIIENNITKNDKSGIILEKTIDTNINYNTIKLNKHSGIELNYQTEKTYIYRNNITNSSRGILVNSLSTNDKILSNYIGDNNGNIGHDDNGDTGCGIAFGGKYDRLGSNGPKIEYNGIVNHRSHSIMAPAGIGNNRMNFSTNWYGSNDPKKSHLCVHIDSESAQVKLVNTSNGVKLIFFDSSGPITDMASFDVKFYLNGELKEVTVENGEALLQVGQEGINFIKYIVNEETGNARVNNPKNNSENNNNPNNENSNGNNGNSSTNGNNENGESASGESTNGNGLGNSNNNETGNGNGNRTLSDNNVMSPNKEYLDEDKKGQGPGDAKSENTDPDEGEKLSAVIAGASFGKTPKDPKKPASSKELIINDQYDISNIDNTIIIGLITIFFVGCIIIGYIIKVRKIAI</sequence>
<proteinExistence type="predicted"/>
<dbReference type="AlphaFoldDB" id="A0A166A4G9"/>
<feature type="region of interest" description="Disordered" evidence="1">
    <location>
        <begin position="414"/>
        <end position="516"/>
    </location>
</feature>
<feature type="compositionally biased region" description="Low complexity" evidence="1">
    <location>
        <begin position="418"/>
        <end position="473"/>
    </location>
</feature>
<dbReference type="InterPro" id="IPR006626">
    <property type="entry name" value="PbH1"/>
</dbReference>
<feature type="transmembrane region" description="Helical" evidence="2">
    <location>
        <begin position="559"/>
        <end position="578"/>
    </location>
</feature>
<dbReference type="Pfam" id="PF13229">
    <property type="entry name" value="Beta_helix"/>
    <property type="match status" value="1"/>
</dbReference>
<dbReference type="NCBIfam" id="TIGR03804">
    <property type="entry name" value="para_beta_helix"/>
    <property type="match status" value="1"/>
</dbReference>
<dbReference type="InterPro" id="IPR022441">
    <property type="entry name" value="Para_beta_helix_rpt-2"/>
</dbReference>
<name>A0A166A4G9_9EURY</name>
<reference evidence="4 5" key="1">
    <citation type="submission" date="2016-04" db="EMBL/GenBank/DDBJ databases">
        <title>Genome sequence of Methanobrevibacter filiformis DSM 11501.</title>
        <authorList>
            <person name="Poehlein A."/>
            <person name="Seedorf H."/>
            <person name="Daniel R."/>
        </authorList>
    </citation>
    <scope>NUCLEOTIDE SEQUENCE [LARGE SCALE GENOMIC DNA]</scope>
    <source>
        <strain evidence="4 5">DSM 11501</strain>
    </source>
</reference>
<keyword evidence="5" id="KW-1185">Reference proteome</keyword>
<accession>A0A166A4G9</accession>
<evidence type="ECO:0000256" key="2">
    <source>
        <dbReference type="SAM" id="Phobius"/>
    </source>
</evidence>
<dbReference type="Proteomes" id="UP000077066">
    <property type="component" value="Unassembled WGS sequence"/>
</dbReference>
<evidence type="ECO:0000259" key="3">
    <source>
        <dbReference type="Pfam" id="PF13229"/>
    </source>
</evidence>
<keyword evidence="2" id="KW-0472">Membrane</keyword>
<feature type="compositionally biased region" description="Basic and acidic residues" evidence="1">
    <location>
        <begin position="492"/>
        <end position="510"/>
    </location>
</feature>